<dbReference type="PANTHER" id="PTHR23266">
    <property type="entry name" value="IMMUNOGLOBULIN HEAVY CHAIN"/>
    <property type="match status" value="1"/>
</dbReference>
<accession>A0A8C2UH21</accession>
<evidence type="ECO:0000313" key="6">
    <source>
        <dbReference type="Ensembl" id="ENSCLAP00000000835.1"/>
    </source>
</evidence>
<keyword evidence="7" id="KW-1185">Reference proteome</keyword>
<organism evidence="6 7">
    <name type="scientific">Chinchilla lanigera</name>
    <name type="common">Long-tailed chinchilla</name>
    <name type="synonym">Chinchilla villidera</name>
    <dbReference type="NCBI Taxonomy" id="34839"/>
    <lineage>
        <taxon>Eukaryota</taxon>
        <taxon>Metazoa</taxon>
        <taxon>Chordata</taxon>
        <taxon>Craniata</taxon>
        <taxon>Vertebrata</taxon>
        <taxon>Euteleostomi</taxon>
        <taxon>Mammalia</taxon>
        <taxon>Eutheria</taxon>
        <taxon>Euarchontoglires</taxon>
        <taxon>Glires</taxon>
        <taxon>Rodentia</taxon>
        <taxon>Hystricomorpha</taxon>
        <taxon>Chinchillidae</taxon>
        <taxon>Chinchilla</taxon>
    </lineage>
</organism>
<dbReference type="InterPro" id="IPR013783">
    <property type="entry name" value="Ig-like_fold"/>
</dbReference>
<dbReference type="SMART" id="SM00406">
    <property type="entry name" value="IGv"/>
    <property type="match status" value="1"/>
</dbReference>
<dbReference type="GeneTree" id="ENSGT01030000234536"/>
<dbReference type="GO" id="GO:0002250">
    <property type="term" value="P:adaptive immune response"/>
    <property type="evidence" value="ECO:0007669"/>
    <property type="project" value="UniProtKB-KW"/>
</dbReference>
<sequence>MEILWTLLCLMAAPLGVLSDLTLRESGPSLVKPGETLSLTCSVTGGSVSSSYALSWIRQPPGKALQWMGIWAGGTIYNPAFQGRISITANTAKNQFSLQLNSVTTEDTAVYYCARDTVRGRQWEPRQKPPCRCVFNQQGVP</sequence>
<dbReference type="Gene3D" id="2.60.40.10">
    <property type="entry name" value="Immunoglobulins"/>
    <property type="match status" value="1"/>
</dbReference>
<dbReference type="PROSITE" id="PS50835">
    <property type="entry name" value="IG_LIKE"/>
    <property type="match status" value="1"/>
</dbReference>
<name>A0A8C2UH21_CHILA</name>
<keyword evidence="4" id="KW-0732">Signal</keyword>
<feature type="domain" description="Ig-like" evidence="5">
    <location>
        <begin position="14"/>
        <end position="113"/>
    </location>
</feature>
<reference evidence="6" key="1">
    <citation type="submission" date="2025-08" db="UniProtKB">
        <authorList>
            <consortium name="Ensembl"/>
        </authorList>
    </citation>
    <scope>IDENTIFICATION</scope>
</reference>
<dbReference type="InterPro" id="IPR050199">
    <property type="entry name" value="IgHV"/>
</dbReference>
<evidence type="ECO:0000313" key="7">
    <source>
        <dbReference type="Proteomes" id="UP000694398"/>
    </source>
</evidence>
<dbReference type="InterPro" id="IPR003599">
    <property type="entry name" value="Ig_sub"/>
</dbReference>
<keyword evidence="1" id="KW-0391">Immunity</keyword>
<dbReference type="InterPro" id="IPR036179">
    <property type="entry name" value="Ig-like_dom_sf"/>
</dbReference>
<evidence type="ECO:0000256" key="2">
    <source>
        <dbReference type="ARBA" id="ARBA00023130"/>
    </source>
</evidence>
<dbReference type="AlphaFoldDB" id="A0A8C2UH21"/>
<dbReference type="OMA" id="EWLGYWS"/>
<feature type="signal peptide" evidence="4">
    <location>
        <begin position="1"/>
        <end position="19"/>
    </location>
</feature>
<reference evidence="6" key="2">
    <citation type="submission" date="2025-09" db="UniProtKB">
        <authorList>
            <consortium name="Ensembl"/>
        </authorList>
    </citation>
    <scope>IDENTIFICATION</scope>
</reference>
<dbReference type="GO" id="GO:0005576">
    <property type="term" value="C:extracellular region"/>
    <property type="evidence" value="ECO:0007669"/>
    <property type="project" value="UniProtKB-ARBA"/>
</dbReference>
<proteinExistence type="predicted"/>
<evidence type="ECO:0000256" key="4">
    <source>
        <dbReference type="SAM" id="SignalP"/>
    </source>
</evidence>
<evidence type="ECO:0000256" key="3">
    <source>
        <dbReference type="ARBA" id="ARBA00043265"/>
    </source>
</evidence>
<protein>
    <recommendedName>
        <fullName evidence="5">Ig-like domain-containing protein</fullName>
    </recommendedName>
</protein>
<keyword evidence="3" id="KW-1280">Immunoglobulin</keyword>
<dbReference type="SMART" id="SM00409">
    <property type="entry name" value="IG"/>
    <property type="match status" value="1"/>
</dbReference>
<dbReference type="Ensembl" id="ENSCLAT00000000872.1">
    <property type="protein sequence ID" value="ENSCLAP00000000835.1"/>
    <property type="gene ID" value="ENSCLAG00000000650.1"/>
</dbReference>
<dbReference type="Proteomes" id="UP000694398">
    <property type="component" value="Unassembled WGS sequence"/>
</dbReference>
<dbReference type="InterPro" id="IPR013106">
    <property type="entry name" value="Ig_V-set"/>
</dbReference>
<dbReference type="GO" id="GO:0019814">
    <property type="term" value="C:immunoglobulin complex"/>
    <property type="evidence" value="ECO:0007669"/>
    <property type="project" value="UniProtKB-KW"/>
</dbReference>
<keyword evidence="2" id="KW-1064">Adaptive immunity</keyword>
<feature type="chain" id="PRO_5034733152" description="Ig-like domain-containing protein" evidence="4">
    <location>
        <begin position="20"/>
        <end position="141"/>
    </location>
</feature>
<dbReference type="SUPFAM" id="SSF48726">
    <property type="entry name" value="Immunoglobulin"/>
    <property type="match status" value="1"/>
</dbReference>
<evidence type="ECO:0000256" key="1">
    <source>
        <dbReference type="ARBA" id="ARBA00022859"/>
    </source>
</evidence>
<dbReference type="Pfam" id="PF07686">
    <property type="entry name" value="V-set"/>
    <property type="match status" value="1"/>
</dbReference>
<evidence type="ECO:0000259" key="5">
    <source>
        <dbReference type="PROSITE" id="PS50835"/>
    </source>
</evidence>
<dbReference type="InterPro" id="IPR007110">
    <property type="entry name" value="Ig-like_dom"/>
</dbReference>